<evidence type="ECO:0000313" key="2">
    <source>
        <dbReference type="Proteomes" id="UP001280121"/>
    </source>
</evidence>
<organism evidence="1 2">
    <name type="scientific">Dipteronia dyeriana</name>
    <dbReference type="NCBI Taxonomy" id="168575"/>
    <lineage>
        <taxon>Eukaryota</taxon>
        <taxon>Viridiplantae</taxon>
        <taxon>Streptophyta</taxon>
        <taxon>Embryophyta</taxon>
        <taxon>Tracheophyta</taxon>
        <taxon>Spermatophyta</taxon>
        <taxon>Magnoliopsida</taxon>
        <taxon>eudicotyledons</taxon>
        <taxon>Gunneridae</taxon>
        <taxon>Pentapetalae</taxon>
        <taxon>rosids</taxon>
        <taxon>malvids</taxon>
        <taxon>Sapindales</taxon>
        <taxon>Sapindaceae</taxon>
        <taxon>Hippocastanoideae</taxon>
        <taxon>Acereae</taxon>
        <taxon>Dipteronia</taxon>
    </lineage>
</organism>
<keyword evidence="2" id="KW-1185">Reference proteome</keyword>
<comment type="caution">
    <text evidence="1">The sequence shown here is derived from an EMBL/GenBank/DDBJ whole genome shotgun (WGS) entry which is preliminary data.</text>
</comment>
<gene>
    <name evidence="1" type="ORF">Ddye_014037</name>
</gene>
<protein>
    <submittedName>
        <fullName evidence="1">Uncharacterized protein</fullName>
    </submittedName>
</protein>
<proteinExistence type="predicted"/>
<sequence>MGVVAEKDGIYNSISNPKIKIELRGKWYNALKKSFEVDKCGKKNYYATKNLEDKCYG</sequence>
<dbReference type="Proteomes" id="UP001280121">
    <property type="component" value="Unassembled WGS sequence"/>
</dbReference>
<accession>A0AAD9X778</accession>
<dbReference type="AlphaFoldDB" id="A0AAD9X778"/>
<reference evidence="1" key="1">
    <citation type="journal article" date="2023" name="Plant J.">
        <title>Genome sequences and population genomics provide insights into the demographic history, inbreeding, and mutation load of two 'living fossil' tree species of Dipteronia.</title>
        <authorList>
            <person name="Feng Y."/>
            <person name="Comes H.P."/>
            <person name="Chen J."/>
            <person name="Zhu S."/>
            <person name="Lu R."/>
            <person name="Zhang X."/>
            <person name="Li P."/>
            <person name="Qiu J."/>
            <person name="Olsen K.M."/>
            <person name="Qiu Y."/>
        </authorList>
    </citation>
    <scope>NUCLEOTIDE SEQUENCE</scope>
    <source>
        <strain evidence="1">KIB01</strain>
    </source>
</reference>
<dbReference type="EMBL" id="JANJYI010000004">
    <property type="protein sequence ID" value="KAK2654181.1"/>
    <property type="molecule type" value="Genomic_DNA"/>
</dbReference>
<name>A0AAD9X778_9ROSI</name>
<evidence type="ECO:0000313" key="1">
    <source>
        <dbReference type="EMBL" id="KAK2654181.1"/>
    </source>
</evidence>